<dbReference type="InterPro" id="IPR012337">
    <property type="entry name" value="RNaseH-like_sf"/>
</dbReference>
<feature type="transmembrane region" description="Helical" evidence="2">
    <location>
        <begin position="716"/>
        <end position="736"/>
    </location>
</feature>
<feature type="domain" description="DUF4218" evidence="3">
    <location>
        <begin position="677"/>
        <end position="789"/>
    </location>
</feature>
<protein>
    <recommendedName>
        <fullName evidence="3">DUF4218 domain-containing protein</fullName>
    </recommendedName>
</protein>
<gene>
    <name evidence="4" type="ORF">Tci_420686</name>
</gene>
<feature type="transmembrane region" description="Helical" evidence="2">
    <location>
        <begin position="435"/>
        <end position="453"/>
    </location>
</feature>
<dbReference type="SUPFAM" id="SSF53098">
    <property type="entry name" value="Ribonuclease H-like"/>
    <property type="match status" value="1"/>
</dbReference>
<reference evidence="4" key="1">
    <citation type="journal article" date="2019" name="Sci. Rep.">
        <title>Draft genome of Tanacetum cinerariifolium, the natural source of mosquito coil.</title>
        <authorList>
            <person name="Yamashiro T."/>
            <person name="Shiraishi A."/>
            <person name="Satake H."/>
            <person name="Nakayama K."/>
        </authorList>
    </citation>
    <scope>NUCLEOTIDE SEQUENCE</scope>
</reference>
<sequence>MSKVVEGGRGKNVLVALTEGKRTTGVKDGTALRLEYEISESRYILDITLRTRLNNRNTIYHVYMYDKHNKSDDYYLADYGLTYELDYAILVVTLWDVPVGKMGFAFSSKRDSQRANMIKHAGSSSRSNLKGKGKDKRKNDKKSKGKSEYLAPKARIVNPRQANMMNDDVVSDVCVMIFEVNLVERLTMDRIMAKRYCRKENRTLKEMVTAMLISYEMSQDMWGEAILTATYLLNKIPRKEKEETPYELWMGRKPSYQYLRVWGYLAKDIQKNTVMESRNSSFFENIFPCLTKETGSSSRLDDEVVQDKRQRDENDLQVERQDQVEEDFDTKYLDFAAEPNVRLGLATDGFNPFRNLSQFFSMWPVILTTYNFSPWLCMKESSFMLTLLILGPKSSGKDIDVYLSPLIDDLKDVWAKPCVETLDVATGQKFNMRAMVLWTILIFLLEVVCLGGVGKKPHKWRRSLEFNGESENEDPPIEFNRDAIMTQLARLPTRVKGKHLRFGGVKIKRNVLVELNWTKRSIFYELDYWSFHTLKHNLNVMYIEKNVLESILNTLLMNDKSKDTAKARQDLKSLGIQSGLWLVQNKNEKCSKPQAAYSFTPEDRKKFCQFIKGVKLPDGFGSNFKHKVTDNDTNITGLKSHDCHIMMQRLLPYGLQQYLPSDVAKPLIELCLFFKQICSQTLMVDDMLKAQSKVIDILCNLELIYPPAFFDIMIHLVIHLPLEAIFGGPVLPWWMYQFKRYRKKLKNYVRNKAKPEGSIAEGYVTEEALTFSSHYFWDVTTKFNRPDRNVDFPPPTCQFQVFKSPCKSIGLRSVIRIDHQELKKVICEFPNKDMKKEFPGWFEKQIRQRHVDNDAGVNESSELFALACGPSQTPISVNSYVVNGVRFVVHSRDERRTTQNSGICSPGPEGEMYYEDDPDVIHVGNSSDLALFTSLNDLEIAALHIDGQSIDVDAPPDIIGVVYEDDDIIDEEDPIPHDLADSDDEDLVNLDIDDGVNMSADVARGHGGDGGGDDRPIPYHVPTGCGDYLGNRNKSDPVPIRFEVDDRETLMPLGDHAAHWANYLGELVRELPLHYPSWCQMPPERKAGVVAKIGNQFDLRPYMESDRWPQIYAGIQQHLQKIYNDKKVALKERYWVPEEDGTYDLERIRCGRPSHISEVDRDAQLAF</sequence>
<evidence type="ECO:0000256" key="2">
    <source>
        <dbReference type="SAM" id="Phobius"/>
    </source>
</evidence>
<dbReference type="InterPro" id="IPR025452">
    <property type="entry name" value="DUF4218"/>
</dbReference>
<accession>A0A699HRW4</accession>
<feature type="region of interest" description="Disordered" evidence="1">
    <location>
        <begin position="115"/>
        <end position="150"/>
    </location>
</feature>
<dbReference type="Pfam" id="PF13960">
    <property type="entry name" value="DUF4218"/>
    <property type="match status" value="1"/>
</dbReference>
<evidence type="ECO:0000256" key="1">
    <source>
        <dbReference type="SAM" id="MobiDB-lite"/>
    </source>
</evidence>
<evidence type="ECO:0000313" key="4">
    <source>
        <dbReference type="EMBL" id="GEY48712.1"/>
    </source>
</evidence>
<comment type="caution">
    <text evidence="4">The sequence shown here is derived from an EMBL/GenBank/DDBJ whole genome shotgun (WGS) entry which is preliminary data.</text>
</comment>
<name>A0A699HRW4_TANCI</name>
<dbReference type="InterPro" id="IPR004242">
    <property type="entry name" value="Transposase_21"/>
</dbReference>
<dbReference type="Gene3D" id="3.30.420.10">
    <property type="entry name" value="Ribonuclease H-like superfamily/Ribonuclease H"/>
    <property type="match status" value="1"/>
</dbReference>
<dbReference type="GO" id="GO:0003676">
    <property type="term" value="F:nucleic acid binding"/>
    <property type="evidence" value="ECO:0007669"/>
    <property type="project" value="InterPro"/>
</dbReference>
<dbReference type="PANTHER" id="PTHR48258">
    <property type="entry name" value="DUF4218 DOMAIN-CONTAINING PROTEIN-RELATED"/>
    <property type="match status" value="1"/>
</dbReference>
<organism evidence="4">
    <name type="scientific">Tanacetum cinerariifolium</name>
    <name type="common">Dalmatian daisy</name>
    <name type="synonym">Chrysanthemum cinerariifolium</name>
    <dbReference type="NCBI Taxonomy" id="118510"/>
    <lineage>
        <taxon>Eukaryota</taxon>
        <taxon>Viridiplantae</taxon>
        <taxon>Streptophyta</taxon>
        <taxon>Embryophyta</taxon>
        <taxon>Tracheophyta</taxon>
        <taxon>Spermatophyta</taxon>
        <taxon>Magnoliopsida</taxon>
        <taxon>eudicotyledons</taxon>
        <taxon>Gunneridae</taxon>
        <taxon>Pentapetalae</taxon>
        <taxon>asterids</taxon>
        <taxon>campanulids</taxon>
        <taxon>Asterales</taxon>
        <taxon>Asteraceae</taxon>
        <taxon>Asteroideae</taxon>
        <taxon>Anthemideae</taxon>
        <taxon>Anthemidinae</taxon>
        <taxon>Tanacetum</taxon>
    </lineage>
</organism>
<evidence type="ECO:0000259" key="3">
    <source>
        <dbReference type="Pfam" id="PF13960"/>
    </source>
</evidence>
<dbReference type="PANTHER" id="PTHR48258:SF14">
    <property type="entry name" value="OS02G0583300 PROTEIN"/>
    <property type="match status" value="1"/>
</dbReference>
<dbReference type="Pfam" id="PF02992">
    <property type="entry name" value="Transposase_21"/>
    <property type="match status" value="1"/>
</dbReference>
<keyword evidence="2" id="KW-0812">Transmembrane</keyword>
<feature type="compositionally biased region" description="Basic residues" evidence="1">
    <location>
        <begin position="129"/>
        <end position="144"/>
    </location>
</feature>
<feature type="compositionally biased region" description="Basic and acidic residues" evidence="1">
    <location>
        <begin position="299"/>
        <end position="317"/>
    </location>
</feature>
<dbReference type="InterPro" id="IPR036397">
    <property type="entry name" value="RNaseH_sf"/>
</dbReference>
<dbReference type="EMBL" id="BKCJ010182669">
    <property type="protein sequence ID" value="GEY48712.1"/>
    <property type="molecule type" value="Genomic_DNA"/>
</dbReference>
<feature type="region of interest" description="Disordered" evidence="1">
    <location>
        <begin position="298"/>
        <end position="317"/>
    </location>
</feature>
<keyword evidence="2" id="KW-0472">Membrane</keyword>
<dbReference type="AlphaFoldDB" id="A0A699HRW4"/>
<keyword evidence="2" id="KW-1133">Transmembrane helix</keyword>
<proteinExistence type="predicted"/>